<dbReference type="PANTHER" id="PTHR43507">
    <property type="entry name" value="NADH-UBIQUINONE OXIDOREDUCTASE CHAIN 4"/>
    <property type="match status" value="1"/>
</dbReference>
<protein>
    <recommendedName>
        <fullName evidence="8">NADH-ubiquinone oxidoreductase chain 4</fullName>
        <ecNumber evidence="8">7.1.1.2</ecNumber>
    </recommendedName>
</protein>
<dbReference type="EMBL" id="MN782006">
    <property type="protein sequence ID" value="QIV68125.1"/>
    <property type="molecule type" value="Genomic_DNA"/>
</dbReference>
<dbReference type="GO" id="GO:0048039">
    <property type="term" value="F:ubiquinone binding"/>
    <property type="evidence" value="ECO:0007669"/>
    <property type="project" value="TreeGrafter"/>
</dbReference>
<keyword evidence="8" id="KW-0830">Ubiquinone</keyword>
<keyword evidence="5 8" id="KW-1133">Transmembrane helix</keyword>
<keyword evidence="8" id="KW-0679">Respiratory chain</keyword>
<keyword evidence="8 10" id="KW-0496">Mitochondrion</keyword>
<evidence type="ECO:0000313" key="10">
    <source>
        <dbReference type="EMBL" id="QIV68125.1"/>
    </source>
</evidence>
<evidence type="ECO:0000256" key="1">
    <source>
        <dbReference type="ARBA" id="ARBA00004141"/>
    </source>
</evidence>
<dbReference type="InterPro" id="IPR003918">
    <property type="entry name" value="NADH_UbQ_OxRdtase"/>
</dbReference>
<feature type="transmembrane region" description="Helical" evidence="8">
    <location>
        <begin position="268"/>
        <end position="285"/>
    </location>
</feature>
<keyword evidence="4" id="KW-1278">Translocase</keyword>
<geneLocation type="mitochondrion" evidence="10"/>
<name>A0A6H0QZR8_9CHLO</name>
<dbReference type="Pfam" id="PF00361">
    <property type="entry name" value="Proton_antipo_M"/>
    <property type="match status" value="1"/>
</dbReference>
<comment type="similarity">
    <text evidence="2 8">Belongs to the complex I subunit 4 family.</text>
</comment>
<keyword evidence="7 8" id="KW-0472">Membrane</keyword>
<dbReference type="InterPro" id="IPR010227">
    <property type="entry name" value="NADH_Q_OxRdtase_chainM/4"/>
</dbReference>
<feature type="transmembrane region" description="Helical" evidence="8">
    <location>
        <begin position="297"/>
        <end position="317"/>
    </location>
</feature>
<keyword evidence="3 8" id="KW-0812">Transmembrane</keyword>
<dbReference type="PANTHER" id="PTHR43507:SF21">
    <property type="entry name" value="NAD(P)H-QUINONE OXIDOREDUCTASE CHAIN 4, CHLOROPLASTIC"/>
    <property type="match status" value="1"/>
</dbReference>
<comment type="catalytic activity">
    <reaction evidence="8">
        <text>a ubiquinone + NADH + 5 H(+)(in) = a ubiquinol + NAD(+) + 4 H(+)(out)</text>
        <dbReference type="Rhea" id="RHEA:29091"/>
        <dbReference type="Rhea" id="RHEA-COMP:9565"/>
        <dbReference type="Rhea" id="RHEA-COMP:9566"/>
        <dbReference type="ChEBI" id="CHEBI:15378"/>
        <dbReference type="ChEBI" id="CHEBI:16389"/>
        <dbReference type="ChEBI" id="CHEBI:17976"/>
        <dbReference type="ChEBI" id="CHEBI:57540"/>
        <dbReference type="ChEBI" id="CHEBI:57945"/>
        <dbReference type="EC" id="7.1.1.2"/>
    </reaction>
</comment>
<dbReference type="PRINTS" id="PR01437">
    <property type="entry name" value="NUOXDRDTASE4"/>
</dbReference>
<evidence type="ECO:0000256" key="4">
    <source>
        <dbReference type="ARBA" id="ARBA00022967"/>
    </source>
</evidence>
<feature type="transmembrane region" description="Helical" evidence="8">
    <location>
        <begin position="53"/>
        <end position="72"/>
    </location>
</feature>
<feature type="transmembrane region" description="Helical" evidence="8">
    <location>
        <begin position="210"/>
        <end position="230"/>
    </location>
</feature>
<sequence>MPRTFINRLQQKEKRLVRRRLRLGMRAPLRALGQEGRLTLRGHPRVMDGLSRWFLLLTRFVLPFSFLLGLGKEQRWVMRRSLLRVERVLRRRFLVSELLTFYVLFERVLMPLFVLVVVYGSRGRRIRAAYQFFLYTLGFSLCLLVSCVWLQGTYGTTDWRVLRRQTRTLSAFEEGRLFRALFARLAVKVPMMPVHLWLPEAHTEASTEGSVILAGVVLKLGTYGMLRYLFPLYPWARAQRAPLRMTLSALRVTRAALTCLRQADLKKLIRYSSVSHMGLMTLGLFRGTLCGQLGRTLSMMTHGVVSPALFFCVGFLYDRFGTRTLPVYGGLSTRMPLFRICWALAVFSNLAIPGTARFPGEFLTLLGRFQEAKLATRLSGLGMILTAAYGVRLYTLVLGGVLKPHRTARADLTRRERHVRLPFRVLMLRRGVRPGTILDGFEAVLVRG</sequence>
<feature type="transmembrane region" description="Helical" evidence="8">
    <location>
        <begin position="132"/>
        <end position="156"/>
    </location>
</feature>
<feature type="transmembrane region" description="Helical" evidence="8">
    <location>
        <begin position="93"/>
        <end position="120"/>
    </location>
</feature>
<feature type="domain" description="NADH:quinone oxidoreductase/Mrp antiporter transmembrane" evidence="9">
    <location>
        <begin position="97"/>
        <end position="372"/>
    </location>
</feature>
<evidence type="ECO:0000256" key="6">
    <source>
        <dbReference type="ARBA" id="ARBA00023027"/>
    </source>
</evidence>
<evidence type="ECO:0000259" key="9">
    <source>
        <dbReference type="Pfam" id="PF00361"/>
    </source>
</evidence>
<keyword evidence="8" id="KW-0249">Electron transport</keyword>
<dbReference type="GO" id="GO:0003954">
    <property type="term" value="F:NADH dehydrogenase activity"/>
    <property type="evidence" value="ECO:0007669"/>
    <property type="project" value="TreeGrafter"/>
</dbReference>
<proteinExistence type="inferred from homology"/>
<keyword evidence="6 8" id="KW-0520">NAD</keyword>
<reference evidence="10" key="1">
    <citation type="journal article" date="2020" name="Mitochondrial DNA Part B Resour">
        <title>Complete mitogenome of the chlorophyte green alga Marsupiomonas sp. NIES 1824 (Pedinophyceae).</title>
        <authorList>
            <person name="Turmel M."/>
            <person name="Otis C."/>
            <person name="Lemieux C."/>
        </authorList>
    </citation>
    <scope>NUCLEOTIDE SEQUENCE</scope>
</reference>
<feature type="transmembrane region" description="Helical" evidence="8">
    <location>
        <begin position="337"/>
        <end position="358"/>
    </location>
</feature>
<evidence type="ECO:0000256" key="2">
    <source>
        <dbReference type="ARBA" id="ARBA00009025"/>
    </source>
</evidence>
<keyword evidence="8" id="KW-0813">Transport</keyword>
<evidence type="ECO:0000256" key="7">
    <source>
        <dbReference type="ARBA" id="ARBA00023136"/>
    </source>
</evidence>
<feature type="transmembrane region" description="Helical" evidence="8">
    <location>
        <begin position="378"/>
        <end position="402"/>
    </location>
</feature>
<evidence type="ECO:0000256" key="5">
    <source>
        <dbReference type="ARBA" id="ARBA00022989"/>
    </source>
</evidence>
<accession>A0A6H0QZR8</accession>
<comment type="subcellular location">
    <subcellularLocation>
        <location evidence="1">Membrane</location>
        <topology evidence="1">Multi-pass membrane protein</topology>
    </subcellularLocation>
    <subcellularLocation>
        <location evidence="8">Mitochondrion membrane</location>
        <topology evidence="8">Multi-pass membrane protein</topology>
    </subcellularLocation>
</comment>
<evidence type="ECO:0000256" key="8">
    <source>
        <dbReference type="RuleBase" id="RU003297"/>
    </source>
</evidence>
<dbReference type="GO" id="GO:0015990">
    <property type="term" value="P:electron transport coupled proton transport"/>
    <property type="evidence" value="ECO:0007669"/>
    <property type="project" value="TreeGrafter"/>
</dbReference>
<dbReference type="GO" id="GO:0042773">
    <property type="term" value="P:ATP synthesis coupled electron transport"/>
    <property type="evidence" value="ECO:0007669"/>
    <property type="project" value="InterPro"/>
</dbReference>
<gene>
    <name evidence="10" type="primary">nad4</name>
</gene>
<dbReference type="GO" id="GO:0031966">
    <property type="term" value="C:mitochondrial membrane"/>
    <property type="evidence" value="ECO:0007669"/>
    <property type="project" value="UniProtKB-SubCell"/>
</dbReference>
<dbReference type="AlphaFoldDB" id="A0A6H0QZR8"/>
<organism evidence="10">
    <name type="scientific">Marsupiomonas sp. NIES 1824</name>
    <dbReference type="NCBI Taxonomy" id="1562198"/>
    <lineage>
        <taxon>Eukaryota</taxon>
        <taxon>Viridiplantae</taxon>
        <taxon>Chlorophyta</taxon>
        <taxon>core chlorophytes</taxon>
        <taxon>Pedinophyceae</taxon>
        <taxon>Marsupiomonadales</taxon>
        <taxon>Marsupiomonadaceae</taxon>
        <taxon>Marsupiomonas</taxon>
    </lineage>
</organism>
<comment type="function">
    <text evidence="8">Core subunit of the mitochondrial membrane respiratory chain NADH dehydrogenase (Complex I) which catalyzes electron transfer from NADH through the respiratory chain, using ubiquinone as an electron acceptor. Essential for the catalytic activity and assembly of complex I.</text>
</comment>
<dbReference type="NCBIfam" id="TIGR01972">
    <property type="entry name" value="NDH_I_M"/>
    <property type="match status" value="1"/>
</dbReference>
<dbReference type="EC" id="7.1.1.2" evidence="8"/>
<evidence type="ECO:0000256" key="3">
    <source>
        <dbReference type="ARBA" id="ARBA00022692"/>
    </source>
</evidence>
<dbReference type="GO" id="GO:0008137">
    <property type="term" value="F:NADH dehydrogenase (ubiquinone) activity"/>
    <property type="evidence" value="ECO:0007669"/>
    <property type="project" value="UniProtKB-UniRule"/>
</dbReference>
<dbReference type="InterPro" id="IPR001750">
    <property type="entry name" value="ND/Mrp_TM"/>
</dbReference>